<dbReference type="EMBL" id="AHNR02000004">
    <property type="protein sequence ID" value="EKR57200.1"/>
    <property type="molecule type" value="Genomic_DNA"/>
</dbReference>
<dbReference type="Proteomes" id="UP000001340">
    <property type="component" value="Unassembled WGS sequence"/>
</dbReference>
<protein>
    <submittedName>
        <fullName evidence="1">Uncharacterized protein</fullName>
    </submittedName>
</protein>
<dbReference type="AlphaFoldDB" id="A0A0E2DAP8"/>
<organism evidence="1 2">
    <name type="scientific">Leptospira interrogans str. UI 12758</name>
    <dbReference type="NCBI Taxonomy" id="1049938"/>
    <lineage>
        <taxon>Bacteria</taxon>
        <taxon>Pseudomonadati</taxon>
        <taxon>Spirochaetota</taxon>
        <taxon>Spirochaetia</taxon>
        <taxon>Leptospirales</taxon>
        <taxon>Leptospiraceae</taxon>
        <taxon>Leptospira</taxon>
    </lineage>
</organism>
<accession>A0A0E2DAP8</accession>
<name>A0A0E2DAP8_LEPIR</name>
<sequence length="206" mass="22938">MYSGLFKYRADVRLLTGEKYKKIRLPGPYYGITGFFSGHKHGFKTGQLCLIGFIQNRRDNPIILAIYPFPAGVSTQTNLSKNLDYDSEEVSSGHESGHKTVWTENLLKHVDKLNQIRFQIDLSIPPTVNKLEHATQGETLKKKLEDLIDILLEISNALSSLTVNCTAPGSPSLPPNNLSAFISASNKLNSLKTTLPQILSEVIKHF</sequence>
<proteinExistence type="predicted"/>
<comment type="caution">
    <text evidence="1">The sequence shown here is derived from an EMBL/GenBank/DDBJ whole genome shotgun (WGS) entry which is preliminary data.</text>
</comment>
<reference evidence="1 2" key="1">
    <citation type="submission" date="2012-10" db="EMBL/GenBank/DDBJ databases">
        <authorList>
            <person name="Harkins D.M."/>
            <person name="Durkin A.S."/>
            <person name="Brinkac L.M."/>
            <person name="Haft D.H."/>
            <person name="Selengut J.D."/>
            <person name="Sanka R."/>
            <person name="DePew J."/>
            <person name="Purushe J."/>
            <person name="Chanthongthip A."/>
            <person name="Lattana O."/>
            <person name="Phetsouvanh R."/>
            <person name="Newton P.N."/>
            <person name="Vinetz J.M."/>
            <person name="Sutton G.G."/>
            <person name="Nierman W.C."/>
            <person name="Fouts D.E."/>
        </authorList>
    </citation>
    <scope>NUCLEOTIDE SEQUENCE [LARGE SCALE GENOMIC DNA]</scope>
    <source>
        <strain evidence="1 2">UI 12758</strain>
    </source>
</reference>
<evidence type="ECO:0000313" key="1">
    <source>
        <dbReference type="EMBL" id="EKR57200.1"/>
    </source>
</evidence>
<gene>
    <name evidence="1" type="ORF">LEP1GSC105_0103</name>
</gene>
<evidence type="ECO:0000313" key="2">
    <source>
        <dbReference type="Proteomes" id="UP000001340"/>
    </source>
</evidence>